<evidence type="ECO:0000256" key="1">
    <source>
        <dbReference type="ARBA" id="ARBA00022670"/>
    </source>
</evidence>
<dbReference type="SUPFAM" id="SSF50494">
    <property type="entry name" value="Trypsin-like serine proteases"/>
    <property type="match status" value="1"/>
</dbReference>
<feature type="signal peptide" evidence="8">
    <location>
        <begin position="1"/>
        <end position="23"/>
    </location>
</feature>
<evidence type="ECO:0000256" key="5">
    <source>
        <dbReference type="ARBA" id="ARBA00023157"/>
    </source>
</evidence>
<dbReference type="Pfam" id="PF12032">
    <property type="entry name" value="CLIP"/>
    <property type="match status" value="1"/>
</dbReference>
<dbReference type="PROSITE" id="PS00135">
    <property type="entry name" value="TRYPSIN_SER"/>
    <property type="match status" value="1"/>
</dbReference>
<dbReference type="PANTHER" id="PTHR24252">
    <property type="entry name" value="ACROSIN-RELATED"/>
    <property type="match status" value="1"/>
</dbReference>
<evidence type="ECO:0000256" key="8">
    <source>
        <dbReference type="RuleBase" id="RU366078"/>
    </source>
</evidence>
<dbReference type="PROSITE" id="PS00134">
    <property type="entry name" value="TRYPSIN_HIS"/>
    <property type="match status" value="1"/>
</dbReference>
<dbReference type="GO" id="GO:0005576">
    <property type="term" value="C:extracellular region"/>
    <property type="evidence" value="ECO:0007669"/>
    <property type="project" value="UniProtKB-SubCell"/>
</dbReference>
<evidence type="ECO:0000256" key="7">
    <source>
        <dbReference type="RuleBase" id="RU363034"/>
    </source>
</evidence>
<dbReference type="InterPro" id="IPR022700">
    <property type="entry name" value="CLIP"/>
</dbReference>
<evidence type="ECO:0000256" key="2">
    <source>
        <dbReference type="ARBA" id="ARBA00022729"/>
    </source>
</evidence>
<dbReference type="FunFam" id="2.40.10.10:FF:000006">
    <property type="entry name" value="Serine proteinase stubble"/>
    <property type="match status" value="1"/>
</dbReference>
<dbReference type="InterPro" id="IPR009003">
    <property type="entry name" value="Peptidase_S1_PA"/>
</dbReference>
<dbReference type="InterPro" id="IPR001254">
    <property type="entry name" value="Trypsin_dom"/>
</dbReference>
<keyword evidence="3 7" id="KW-0378">Hydrolase</keyword>
<dbReference type="PROSITE" id="PS50240">
    <property type="entry name" value="TRYPSIN_DOM"/>
    <property type="match status" value="1"/>
</dbReference>
<dbReference type="PRINTS" id="PR00722">
    <property type="entry name" value="CHYMOTRYPSIN"/>
</dbReference>
<evidence type="ECO:0000313" key="12">
    <source>
        <dbReference type="EMBL" id="CAD7246809.1"/>
    </source>
</evidence>
<feature type="domain" description="Clip" evidence="11">
    <location>
        <begin position="49"/>
        <end position="100"/>
    </location>
</feature>
<proteinExistence type="inferred from homology"/>
<feature type="region of interest" description="Disordered" evidence="9">
    <location>
        <begin position="31"/>
        <end position="52"/>
    </location>
</feature>
<dbReference type="InterPro" id="IPR043504">
    <property type="entry name" value="Peptidase_S1_PA_chymotrypsin"/>
</dbReference>
<evidence type="ECO:0000259" key="10">
    <source>
        <dbReference type="PROSITE" id="PS50240"/>
    </source>
</evidence>
<feature type="compositionally biased region" description="Pro residues" evidence="9">
    <location>
        <begin position="31"/>
        <end position="43"/>
    </location>
</feature>
<keyword evidence="4 7" id="KW-0720">Serine protease</keyword>
<sequence>MKWCDFVSWIPIFVVAFASLVVSQVVFPDDPPPPPPQPVPVPQPGGGGNCLGPDGRQGNCIFLRQCPEFIDLLAKDAPSAIRTLRQAVCGNARGLPLVCCPLHRAFPGPATPRPQPPPQPQPQPPPQPPPPQPAPSTQPPPPPPTPPPPPPPAPATLLSPPECGFSNATHFRIVGGVEAELGAWPWLGALGYRTDVGLDFLCGGALITNRHVLTASHCVIDRSDLEVVRLGDHDISKTDEAQHHDYPVSRVIQHPQYNKKSFDNDIAVLELASPVPFTRRVHPICLPNDPGIRNRDLTGSSPFVAGWGTVQFNGRTSDVLREVQVPVEDQEKCRGIYTPFKNVQITPQKLCAGKGGKDACQGDSGGPLMQPEDGGRTWYAVGVVSFGHRCAEPGFPGVYTRVSEYMPWIQETISS</sequence>
<feature type="compositionally biased region" description="Pro residues" evidence="9">
    <location>
        <begin position="109"/>
        <end position="154"/>
    </location>
</feature>
<evidence type="ECO:0000256" key="3">
    <source>
        <dbReference type="ARBA" id="ARBA00022801"/>
    </source>
</evidence>
<dbReference type="Proteomes" id="UP000677054">
    <property type="component" value="Unassembled WGS sequence"/>
</dbReference>
<comment type="similarity">
    <text evidence="6 8">Belongs to the peptidase S1 family. CLIP subfamily.</text>
</comment>
<comment type="subcellular location">
    <subcellularLocation>
        <location evidence="8">Secreted</location>
    </subcellularLocation>
</comment>
<feature type="domain" description="Peptidase S1" evidence="10">
    <location>
        <begin position="173"/>
        <end position="414"/>
    </location>
</feature>
<evidence type="ECO:0000256" key="9">
    <source>
        <dbReference type="SAM" id="MobiDB-lite"/>
    </source>
</evidence>
<accession>A0A7R8XC27</accession>
<dbReference type="GO" id="GO:0006508">
    <property type="term" value="P:proteolysis"/>
    <property type="evidence" value="ECO:0007669"/>
    <property type="project" value="UniProtKB-KW"/>
</dbReference>
<name>A0A7R8XC27_9CRUS</name>
<reference evidence="12" key="1">
    <citation type="submission" date="2020-11" db="EMBL/GenBank/DDBJ databases">
        <authorList>
            <person name="Tran Van P."/>
        </authorList>
    </citation>
    <scope>NUCLEOTIDE SEQUENCE</scope>
</reference>
<evidence type="ECO:0000256" key="4">
    <source>
        <dbReference type="ARBA" id="ARBA00022825"/>
    </source>
</evidence>
<dbReference type="InterPro" id="IPR033116">
    <property type="entry name" value="TRYPSIN_SER"/>
</dbReference>
<organism evidence="12">
    <name type="scientific">Darwinula stevensoni</name>
    <dbReference type="NCBI Taxonomy" id="69355"/>
    <lineage>
        <taxon>Eukaryota</taxon>
        <taxon>Metazoa</taxon>
        <taxon>Ecdysozoa</taxon>
        <taxon>Arthropoda</taxon>
        <taxon>Crustacea</taxon>
        <taxon>Oligostraca</taxon>
        <taxon>Ostracoda</taxon>
        <taxon>Podocopa</taxon>
        <taxon>Podocopida</taxon>
        <taxon>Darwinulocopina</taxon>
        <taxon>Darwinuloidea</taxon>
        <taxon>Darwinulidae</taxon>
        <taxon>Darwinula</taxon>
    </lineage>
</organism>
<evidence type="ECO:0000259" key="11">
    <source>
        <dbReference type="PROSITE" id="PS51888"/>
    </source>
</evidence>
<feature type="region of interest" description="Disordered" evidence="9">
    <location>
        <begin position="108"/>
        <end position="161"/>
    </location>
</feature>
<dbReference type="PROSITE" id="PS51888">
    <property type="entry name" value="CLIP"/>
    <property type="match status" value="1"/>
</dbReference>
<evidence type="ECO:0000313" key="13">
    <source>
        <dbReference type="Proteomes" id="UP000677054"/>
    </source>
</evidence>
<dbReference type="PANTHER" id="PTHR24252:SF7">
    <property type="entry name" value="HYALIN"/>
    <property type="match status" value="1"/>
</dbReference>
<keyword evidence="13" id="KW-1185">Reference proteome</keyword>
<keyword evidence="1 7" id="KW-0645">Protease</keyword>
<dbReference type="EC" id="3.4.21.-" evidence="7"/>
<dbReference type="SMART" id="SM00020">
    <property type="entry name" value="Tryp_SPc"/>
    <property type="match status" value="1"/>
</dbReference>
<evidence type="ECO:0000256" key="6">
    <source>
        <dbReference type="ARBA" id="ARBA00024195"/>
    </source>
</evidence>
<comment type="domain">
    <text evidence="8">The clip domain consists of 35-55 residues which are 'knitted' together usually by 3 conserved disulfide bonds forming a clip-like compact structure.</text>
</comment>
<gene>
    <name evidence="12" type="ORF">DSTB1V02_LOCUS6652</name>
</gene>
<dbReference type="OrthoDB" id="425190at2759"/>
<dbReference type="AlphaFoldDB" id="A0A7R8XC27"/>
<dbReference type="Gene3D" id="3.30.1640.30">
    <property type="match status" value="1"/>
</dbReference>
<keyword evidence="5" id="KW-1015">Disulfide bond</keyword>
<dbReference type="GO" id="GO:0004252">
    <property type="term" value="F:serine-type endopeptidase activity"/>
    <property type="evidence" value="ECO:0007669"/>
    <property type="project" value="UniProtKB-UniRule"/>
</dbReference>
<keyword evidence="2 8" id="KW-0732">Signal</keyword>
<dbReference type="EMBL" id="CAJPEV010001245">
    <property type="protein sequence ID" value="CAG0891588.1"/>
    <property type="molecule type" value="Genomic_DNA"/>
</dbReference>
<feature type="chain" id="PRO_5036509473" description="CLIP domain-containing serine protease" evidence="8">
    <location>
        <begin position="24"/>
        <end position="415"/>
    </location>
</feature>
<dbReference type="Pfam" id="PF00089">
    <property type="entry name" value="Trypsin"/>
    <property type="match status" value="1"/>
</dbReference>
<dbReference type="SMART" id="SM00680">
    <property type="entry name" value="CLIP"/>
    <property type="match status" value="1"/>
</dbReference>
<dbReference type="InterPro" id="IPR018114">
    <property type="entry name" value="TRYPSIN_HIS"/>
</dbReference>
<keyword evidence="8" id="KW-0964">Secreted</keyword>
<dbReference type="InterPro" id="IPR001314">
    <property type="entry name" value="Peptidase_S1A"/>
</dbReference>
<protein>
    <recommendedName>
        <fullName evidence="8">CLIP domain-containing serine protease</fullName>
        <ecNumber evidence="7">3.4.21.-</ecNumber>
    </recommendedName>
</protein>
<dbReference type="EMBL" id="LR900762">
    <property type="protein sequence ID" value="CAD7246809.1"/>
    <property type="molecule type" value="Genomic_DNA"/>
</dbReference>
<dbReference type="CDD" id="cd00190">
    <property type="entry name" value="Tryp_SPc"/>
    <property type="match status" value="1"/>
</dbReference>
<dbReference type="InterPro" id="IPR038565">
    <property type="entry name" value="CLIP_sf"/>
</dbReference>
<dbReference type="Gene3D" id="2.40.10.10">
    <property type="entry name" value="Trypsin-like serine proteases"/>
    <property type="match status" value="3"/>
</dbReference>